<name>A0A0G2J9C1_9EURO</name>
<gene>
    <name evidence="1" type="ORF">EMCG_01955</name>
</gene>
<proteinExistence type="predicted"/>
<dbReference type="Gene3D" id="3.30.1330.40">
    <property type="entry name" value="RutC-like"/>
    <property type="match status" value="1"/>
</dbReference>
<evidence type="ECO:0000313" key="1">
    <source>
        <dbReference type="EMBL" id="KKZ63721.1"/>
    </source>
</evidence>
<comment type="caution">
    <text evidence="1">The sequence shown here is derived from an EMBL/GenBank/DDBJ whole genome shotgun (WGS) entry which is preliminary data.</text>
</comment>
<organism evidence="1 2">
    <name type="scientific">[Emmonsia] crescens</name>
    <dbReference type="NCBI Taxonomy" id="73230"/>
    <lineage>
        <taxon>Eukaryota</taxon>
        <taxon>Fungi</taxon>
        <taxon>Dikarya</taxon>
        <taxon>Ascomycota</taxon>
        <taxon>Pezizomycotina</taxon>
        <taxon>Eurotiomycetes</taxon>
        <taxon>Eurotiomycetidae</taxon>
        <taxon>Onygenales</taxon>
        <taxon>Ajellomycetaceae</taxon>
        <taxon>Emergomyces</taxon>
    </lineage>
</organism>
<accession>A0A0G2J9C1</accession>
<evidence type="ECO:0000313" key="2">
    <source>
        <dbReference type="Proteomes" id="UP000034164"/>
    </source>
</evidence>
<dbReference type="VEuPathDB" id="FungiDB:EMCG_01955"/>
<dbReference type="SUPFAM" id="SSF55298">
    <property type="entry name" value="YjgF-like"/>
    <property type="match status" value="1"/>
</dbReference>
<dbReference type="EMBL" id="LCZI01000927">
    <property type="protein sequence ID" value="KKZ63721.1"/>
    <property type="molecule type" value="Genomic_DNA"/>
</dbReference>
<dbReference type="AlphaFoldDB" id="A0A0G2J9C1"/>
<protein>
    <submittedName>
        <fullName evidence="1">Uncharacterized protein</fullName>
    </submittedName>
</protein>
<dbReference type="OrthoDB" id="4191879at2759"/>
<sequence>MKVSVKSLQSSLLINSLSGGRDRITEEIPTNTGEQGDQAFANVEYAMKQASGKDWEQVYKVRCYMVPLDQTVCDHVIRNLRKYCPNH</sequence>
<dbReference type="InterPro" id="IPR035959">
    <property type="entry name" value="RutC-like_sf"/>
</dbReference>
<reference evidence="2" key="1">
    <citation type="journal article" date="2015" name="PLoS Genet.">
        <title>The dynamic genome and transcriptome of the human fungal pathogen Blastomyces and close relative Emmonsia.</title>
        <authorList>
            <person name="Munoz J.F."/>
            <person name="Gauthier G.M."/>
            <person name="Desjardins C.A."/>
            <person name="Gallo J.E."/>
            <person name="Holder J."/>
            <person name="Sullivan T.D."/>
            <person name="Marty A.J."/>
            <person name="Carmen J.C."/>
            <person name="Chen Z."/>
            <person name="Ding L."/>
            <person name="Gujja S."/>
            <person name="Magrini V."/>
            <person name="Misas E."/>
            <person name="Mitreva M."/>
            <person name="Priest M."/>
            <person name="Saif S."/>
            <person name="Whiston E.A."/>
            <person name="Young S."/>
            <person name="Zeng Q."/>
            <person name="Goldman W.E."/>
            <person name="Mardis E.R."/>
            <person name="Taylor J.W."/>
            <person name="McEwen J.G."/>
            <person name="Clay O.K."/>
            <person name="Klein B.S."/>
            <person name="Cuomo C.A."/>
        </authorList>
    </citation>
    <scope>NUCLEOTIDE SEQUENCE [LARGE SCALE GENOMIC DNA]</scope>
    <source>
        <strain evidence="2">UAMH 3008</strain>
    </source>
</reference>
<dbReference type="Proteomes" id="UP000034164">
    <property type="component" value="Unassembled WGS sequence"/>
</dbReference>